<name>A0ABM7RB51_9BACT</name>
<keyword evidence="3" id="KW-1185">Reference proteome</keyword>
<proteinExistence type="predicted"/>
<dbReference type="Gene3D" id="2.30.110.20">
    <property type="entry name" value="Hcp1-like"/>
    <property type="match status" value="1"/>
</dbReference>
<accession>A0ABM7RB51</accession>
<sequence>MTNKNPIPTPTTAPMKATPARPYRENLSRKAKTFLTLLSGFLLGTGLASGEIFIQVPGVAGDVTTEGYDDGTWFEAFSGTYGVERDLVDSSTDGTASVNIGVGRLLPIGMASHLNRAAAPLAQAAASGEPVGDVEIHLVDLRQAVPLTFSIIRLRNSSVKDFTMETSSGDRPWFQAFFVYDAIEIINRLPGPDGIEEQTLDWTLTTEPTGEFSEALQGWLDHYFTAEEQADPEIGGLTADIDTDGLPAVVEFKLDRNPWDSSDGGHVLEHWMATVNGGQYLEVAFIQRSDDSTPDIQLEVQVTENLKDWTSGEDVAVLVSRTALGDDREQVVYRLTHSRAERPKQFVRLSVNHSSETP</sequence>
<feature type="compositionally biased region" description="Low complexity" evidence="1">
    <location>
        <begin position="10"/>
        <end position="21"/>
    </location>
</feature>
<dbReference type="InterPro" id="IPR008514">
    <property type="entry name" value="T6SS_Hcp"/>
</dbReference>
<evidence type="ECO:0000313" key="2">
    <source>
        <dbReference type="EMBL" id="BCX46829.1"/>
    </source>
</evidence>
<evidence type="ECO:0000256" key="1">
    <source>
        <dbReference type="SAM" id="MobiDB-lite"/>
    </source>
</evidence>
<evidence type="ECO:0000313" key="3">
    <source>
        <dbReference type="Proteomes" id="UP001374893"/>
    </source>
</evidence>
<gene>
    <name evidence="2" type="ORF">HAHE_07370</name>
</gene>
<protein>
    <submittedName>
        <fullName evidence="2">Uncharacterized protein</fullName>
    </submittedName>
</protein>
<dbReference type="InterPro" id="IPR036624">
    <property type="entry name" value="Hcp1-lik_sf"/>
</dbReference>
<feature type="region of interest" description="Disordered" evidence="1">
    <location>
        <begin position="1"/>
        <end position="23"/>
    </location>
</feature>
<dbReference type="EMBL" id="AP024702">
    <property type="protein sequence ID" value="BCX46829.1"/>
    <property type="molecule type" value="Genomic_DNA"/>
</dbReference>
<reference evidence="2 3" key="1">
    <citation type="submission" date="2021-06" db="EMBL/GenBank/DDBJ databases">
        <title>Complete genome of Haloferula helveola possessing various polysaccharide degrading enzymes.</title>
        <authorList>
            <person name="Takami H."/>
            <person name="Huang C."/>
            <person name="Hamasaki K."/>
        </authorList>
    </citation>
    <scope>NUCLEOTIDE SEQUENCE [LARGE SCALE GENOMIC DNA]</scope>
    <source>
        <strain evidence="2 3">CN-1</strain>
    </source>
</reference>
<dbReference type="Proteomes" id="UP001374893">
    <property type="component" value="Chromosome"/>
</dbReference>
<organism evidence="2 3">
    <name type="scientific">Haloferula helveola</name>
    <dbReference type="NCBI Taxonomy" id="490095"/>
    <lineage>
        <taxon>Bacteria</taxon>
        <taxon>Pseudomonadati</taxon>
        <taxon>Verrucomicrobiota</taxon>
        <taxon>Verrucomicrobiia</taxon>
        <taxon>Verrucomicrobiales</taxon>
        <taxon>Verrucomicrobiaceae</taxon>
        <taxon>Haloferula</taxon>
    </lineage>
</organism>
<dbReference type="Pfam" id="PF05638">
    <property type="entry name" value="T6SS_HCP"/>
    <property type="match status" value="1"/>
</dbReference>
<dbReference type="SUPFAM" id="SSF141452">
    <property type="entry name" value="Hcp1-like"/>
    <property type="match status" value="1"/>
</dbReference>